<dbReference type="PANTHER" id="PTHR24039:SF28">
    <property type="entry name" value="EGF-LIKE DOMAIN-CONTAINING PROTEIN"/>
    <property type="match status" value="1"/>
</dbReference>
<dbReference type="SUPFAM" id="SSF50044">
    <property type="entry name" value="SH3-domain"/>
    <property type="match status" value="1"/>
</dbReference>
<evidence type="ECO:0000256" key="9">
    <source>
        <dbReference type="PROSITE-ProRule" id="PRU00192"/>
    </source>
</evidence>
<dbReference type="SUPFAM" id="SSF57603">
    <property type="entry name" value="FnI-like domain"/>
    <property type="match status" value="1"/>
</dbReference>
<feature type="signal peptide" evidence="11">
    <location>
        <begin position="1"/>
        <end position="21"/>
    </location>
</feature>
<dbReference type="InterPro" id="IPR000742">
    <property type="entry name" value="EGF"/>
</dbReference>
<dbReference type="InterPro" id="IPR001452">
    <property type="entry name" value="SH3_domain"/>
</dbReference>
<evidence type="ECO:0000256" key="3">
    <source>
        <dbReference type="ARBA" id="ARBA00022729"/>
    </source>
</evidence>
<dbReference type="Gene3D" id="2.10.25.10">
    <property type="entry name" value="Laminin"/>
    <property type="match status" value="2"/>
</dbReference>
<evidence type="ECO:0000259" key="12">
    <source>
        <dbReference type="PROSITE" id="PS50002"/>
    </source>
</evidence>
<dbReference type="Pfam" id="PF07653">
    <property type="entry name" value="SH3_2"/>
    <property type="match status" value="1"/>
</dbReference>
<keyword evidence="5" id="KW-0106">Calcium</keyword>
<dbReference type="PROSITE" id="PS01187">
    <property type="entry name" value="EGF_CA"/>
    <property type="match status" value="1"/>
</dbReference>
<feature type="region of interest" description="Disordered" evidence="10">
    <location>
        <begin position="631"/>
        <end position="675"/>
    </location>
</feature>
<keyword evidence="2 8" id="KW-0245">EGF-like domain</keyword>
<dbReference type="InterPro" id="IPR024731">
    <property type="entry name" value="NELL2-like_EGF"/>
</dbReference>
<feature type="compositionally biased region" description="Polar residues" evidence="10">
    <location>
        <begin position="571"/>
        <end position="587"/>
    </location>
</feature>
<evidence type="ECO:0000256" key="8">
    <source>
        <dbReference type="PROSITE-ProRule" id="PRU00076"/>
    </source>
</evidence>
<comment type="caution">
    <text evidence="8">Lacks conserved residue(s) required for the propagation of feature annotation.</text>
</comment>
<dbReference type="PROSITE" id="PS50002">
    <property type="entry name" value="SH3"/>
    <property type="match status" value="1"/>
</dbReference>
<gene>
    <name evidence="14" type="ORF">MSPICULIGERA_LOCUS14111</name>
</gene>
<feature type="domain" description="SH3" evidence="12">
    <location>
        <begin position="672"/>
        <end position="730"/>
    </location>
</feature>
<dbReference type="EMBL" id="CATQJA010002641">
    <property type="protein sequence ID" value="CAJ0575807.1"/>
    <property type="molecule type" value="Genomic_DNA"/>
</dbReference>
<dbReference type="SMART" id="SM00179">
    <property type="entry name" value="EGF_CA"/>
    <property type="match status" value="2"/>
</dbReference>
<feature type="compositionally biased region" description="Low complexity" evidence="10">
    <location>
        <begin position="640"/>
        <end position="652"/>
    </location>
</feature>
<dbReference type="InterPro" id="IPR001881">
    <property type="entry name" value="EGF-like_Ca-bd_dom"/>
</dbReference>
<feature type="domain" description="EGF-like" evidence="13">
    <location>
        <begin position="236"/>
        <end position="274"/>
    </location>
</feature>
<dbReference type="PROSITE" id="PS01186">
    <property type="entry name" value="EGF_2"/>
    <property type="match status" value="1"/>
</dbReference>
<keyword evidence="1 9" id="KW-0728">SH3 domain</keyword>
<evidence type="ECO:0000256" key="2">
    <source>
        <dbReference type="ARBA" id="ARBA00022536"/>
    </source>
</evidence>
<dbReference type="GO" id="GO:0005509">
    <property type="term" value="F:calcium ion binding"/>
    <property type="evidence" value="ECO:0007669"/>
    <property type="project" value="InterPro"/>
</dbReference>
<evidence type="ECO:0000256" key="11">
    <source>
        <dbReference type="SAM" id="SignalP"/>
    </source>
</evidence>
<dbReference type="Gene3D" id="2.30.30.40">
    <property type="entry name" value="SH3 Domains"/>
    <property type="match status" value="1"/>
</dbReference>
<feature type="chain" id="PRO_5041461039" evidence="11">
    <location>
        <begin position="22"/>
        <end position="730"/>
    </location>
</feature>
<evidence type="ECO:0000256" key="1">
    <source>
        <dbReference type="ARBA" id="ARBA00022443"/>
    </source>
</evidence>
<reference evidence="14" key="1">
    <citation type="submission" date="2023-06" db="EMBL/GenBank/DDBJ databases">
        <authorList>
            <person name="Delattre M."/>
        </authorList>
    </citation>
    <scope>NUCLEOTIDE SEQUENCE</scope>
    <source>
        <strain evidence="14">AF72</strain>
    </source>
</reference>
<feature type="compositionally biased region" description="Basic and acidic residues" evidence="10">
    <location>
        <begin position="665"/>
        <end position="675"/>
    </location>
</feature>
<keyword evidence="4" id="KW-0677">Repeat</keyword>
<keyword evidence="15" id="KW-1185">Reference proteome</keyword>
<evidence type="ECO:0000313" key="14">
    <source>
        <dbReference type="EMBL" id="CAJ0575807.1"/>
    </source>
</evidence>
<keyword evidence="6" id="KW-1015">Disulfide bond</keyword>
<keyword evidence="3 11" id="KW-0732">Signal</keyword>
<evidence type="ECO:0000256" key="7">
    <source>
        <dbReference type="ARBA" id="ARBA00023180"/>
    </source>
</evidence>
<dbReference type="AlphaFoldDB" id="A0AA36G186"/>
<feature type="region of interest" description="Disordered" evidence="10">
    <location>
        <begin position="570"/>
        <end position="601"/>
    </location>
</feature>
<dbReference type="Gene3D" id="2.10.70.10">
    <property type="entry name" value="Complement Module, domain 1"/>
    <property type="match status" value="1"/>
</dbReference>
<evidence type="ECO:0000259" key="13">
    <source>
        <dbReference type="PROSITE" id="PS50026"/>
    </source>
</evidence>
<dbReference type="SMART" id="SM00326">
    <property type="entry name" value="SH3"/>
    <property type="match status" value="1"/>
</dbReference>
<evidence type="ECO:0000256" key="10">
    <source>
        <dbReference type="SAM" id="MobiDB-lite"/>
    </source>
</evidence>
<dbReference type="PROSITE" id="PS50026">
    <property type="entry name" value="EGF_3"/>
    <property type="match status" value="2"/>
</dbReference>
<dbReference type="Proteomes" id="UP001177023">
    <property type="component" value="Unassembled WGS sequence"/>
</dbReference>
<dbReference type="PROSITE" id="PS00010">
    <property type="entry name" value="ASX_HYDROXYL"/>
    <property type="match status" value="1"/>
</dbReference>
<dbReference type="PANTHER" id="PTHR24039">
    <property type="entry name" value="FIBRILLIN-RELATED"/>
    <property type="match status" value="1"/>
</dbReference>
<dbReference type="SUPFAM" id="SSF57196">
    <property type="entry name" value="EGF/Laminin"/>
    <property type="match status" value="2"/>
</dbReference>
<dbReference type="Pfam" id="PF12947">
    <property type="entry name" value="EGF_3"/>
    <property type="match status" value="1"/>
</dbReference>
<organism evidence="14 15">
    <name type="scientific">Mesorhabditis spiculigera</name>
    <dbReference type="NCBI Taxonomy" id="96644"/>
    <lineage>
        <taxon>Eukaryota</taxon>
        <taxon>Metazoa</taxon>
        <taxon>Ecdysozoa</taxon>
        <taxon>Nematoda</taxon>
        <taxon>Chromadorea</taxon>
        <taxon>Rhabditida</taxon>
        <taxon>Rhabditina</taxon>
        <taxon>Rhabditomorpha</taxon>
        <taxon>Rhabditoidea</taxon>
        <taxon>Rhabditidae</taxon>
        <taxon>Mesorhabditinae</taxon>
        <taxon>Mesorhabditis</taxon>
    </lineage>
</organism>
<feature type="region of interest" description="Disordered" evidence="10">
    <location>
        <begin position="517"/>
        <end position="547"/>
    </location>
</feature>
<evidence type="ECO:0000313" key="15">
    <source>
        <dbReference type="Proteomes" id="UP001177023"/>
    </source>
</evidence>
<evidence type="ECO:0000256" key="4">
    <source>
        <dbReference type="ARBA" id="ARBA00022737"/>
    </source>
</evidence>
<dbReference type="SMART" id="SM00181">
    <property type="entry name" value="EGF"/>
    <property type="match status" value="2"/>
</dbReference>
<proteinExistence type="predicted"/>
<dbReference type="InterPro" id="IPR000152">
    <property type="entry name" value="EGF-type_Asp/Asn_hydroxyl_site"/>
</dbReference>
<dbReference type="InterPro" id="IPR036028">
    <property type="entry name" value="SH3-like_dom_sf"/>
</dbReference>
<protein>
    <submittedName>
        <fullName evidence="14">Uncharacterized protein</fullName>
    </submittedName>
</protein>
<name>A0AA36G186_9BILA</name>
<dbReference type="InterPro" id="IPR018097">
    <property type="entry name" value="EGF_Ca-bd_CS"/>
</dbReference>
<feature type="domain" description="EGF-like" evidence="13">
    <location>
        <begin position="275"/>
        <end position="322"/>
    </location>
</feature>
<sequence length="730" mass="81128">MALYFRLISILVFSFYAEVFGLKPQFSSTQLQLLRNSLWEFGTLDVEFHFPNKKPAADEVFAALVDSEKLLPLIEIRRRGDKIRLNIFDEDNVTSHEVDDTPKFILTFKMDLNNVTTLSIGDTFISCLNPLPTAAHNLEAVASSSYLELAVRVPISGNSRISPAQCQLGGRQRTQDMKRYCKYDTLFYESGATFQPGTCENCLCENGSVTCKFESPVPCDDTTPEWLRGCCNIVEKKDFCAKNPCSPNANCTNLIDRADCACKEGFIGDGFKCDDIDECLFNDEAKAQLGGCLVGTACVNLPGSFKCECLPGHQRMDERLCLDDPGMYEPSPDYGFADAHPVYYYQEEEQYVQRPKIQERPPQYLQKPPHSYVPLTPPKPNLLPAFDQDRGVNVDNYRSAATDHIKQIGVPVLPMGQPATAGVDSYGIVPPSQNKAYLQHLKNHRNFDTMKNLQSVNDCQICQMFLAAEGHQLYQPPPPKPRMNALAVQIPSEPDFDYLPPQIPSQNHFAAPVQNGYSGPAQNGYANHAPYPEAQSNMMPSPHQPQPAGIFDGLVDARHRSRVHVKDIFTAPSNPHQLHPSNGHSQGKGTGTDPAPNGYSPRLVHQKLMIPAPDYDRTLGASAAAQVLARQPQLQEISGKKLSGSSDSSNRSQPKAEIATGPPSIKEESQVQKYPEARVTKDYKKRGEGDITVKKNDVLEVLESNSRWSRCRTLEGMVGFVPNKYINLHQ</sequence>
<comment type="caution">
    <text evidence="14">The sequence shown here is derived from an EMBL/GenBank/DDBJ whole genome shotgun (WGS) entry which is preliminary data.</text>
</comment>
<evidence type="ECO:0000256" key="6">
    <source>
        <dbReference type="ARBA" id="ARBA00023157"/>
    </source>
</evidence>
<feature type="non-terminal residue" evidence="14">
    <location>
        <position position="730"/>
    </location>
</feature>
<evidence type="ECO:0000256" key="5">
    <source>
        <dbReference type="ARBA" id="ARBA00022837"/>
    </source>
</evidence>
<keyword evidence="7" id="KW-0325">Glycoprotein</keyword>
<accession>A0AA36G186</accession>
<dbReference type="CDD" id="cd00054">
    <property type="entry name" value="EGF_CA"/>
    <property type="match status" value="2"/>
</dbReference>